<sequence>MHIVDVIQQDSFFPNFENSHRHKEKILYAMVAPILFGLLVGLKHEVIESCRGIDKILLRELARNYREGDGDCGICFEYAVHSAIRNNNPLVIERIQEALSLCGIEGRNTTSILLGFEKSRILQINNELLNTLTDNSILVSNINNKGIRIKKYLEEIQKSFRFQNIRKNLPVSINGIWKADLFVGNLDTDMWAAVSVKINPLSLRYANGLVIGIVPSKWNQEKPCQIKNGMVICPLLYDNAFMYFFYSAWRIISEFIKYDAKVPHERFLSGIEELSVAQYLEQNRERPVLELVDEDLKRLAHPTLLLPEVKNIITTDINNNFLNQDKTNSTIVVPNSILKSTF</sequence>
<dbReference type="EMBL" id="CZBP01000006">
    <property type="protein sequence ID" value="CUP87741.1"/>
    <property type="molecule type" value="Genomic_DNA"/>
</dbReference>
<reference evidence="1 2" key="1">
    <citation type="submission" date="2015-09" db="EMBL/GenBank/DDBJ databases">
        <authorList>
            <consortium name="Pathogen Informatics"/>
        </authorList>
    </citation>
    <scope>NUCLEOTIDE SEQUENCE [LARGE SCALE GENOMIC DNA]</scope>
    <source>
        <strain evidence="1 2">2789STDY5834957</strain>
    </source>
</reference>
<accession>A0A174RUK2</accession>
<proteinExistence type="predicted"/>
<name>A0A174RUK2_9FIRM</name>
<gene>
    <name evidence="1" type="ORF">ERS852569_01081</name>
</gene>
<organism evidence="1 2">
    <name type="scientific">Blautia obeum</name>
    <dbReference type="NCBI Taxonomy" id="40520"/>
    <lineage>
        <taxon>Bacteria</taxon>
        <taxon>Bacillati</taxon>
        <taxon>Bacillota</taxon>
        <taxon>Clostridia</taxon>
        <taxon>Lachnospirales</taxon>
        <taxon>Lachnospiraceae</taxon>
        <taxon>Blautia</taxon>
    </lineage>
</organism>
<evidence type="ECO:0000313" key="1">
    <source>
        <dbReference type="EMBL" id="CUP87741.1"/>
    </source>
</evidence>
<evidence type="ECO:0000313" key="2">
    <source>
        <dbReference type="Proteomes" id="UP000095762"/>
    </source>
</evidence>
<protein>
    <submittedName>
        <fullName evidence="1">Uncharacterized protein</fullName>
    </submittedName>
</protein>
<dbReference type="RefSeq" id="WP_055059605.1">
    <property type="nucleotide sequence ID" value="NZ_CZBP01000006.1"/>
</dbReference>
<dbReference type="Proteomes" id="UP000095762">
    <property type="component" value="Unassembled WGS sequence"/>
</dbReference>
<dbReference type="AlphaFoldDB" id="A0A174RUK2"/>